<dbReference type="OrthoDB" id="2243616at2"/>
<evidence type="ECO:0000313" key="2">
    <source>
        <dbReference type="EMBL" id="SFZ72831.1"/>
    </source>
</evidence>
<name>A0A1K2H824_9LACT</name>
<evidence type="ECO:0000313" key="3">
    <source>
        <dbReference type="Proteomes" id="UP000185655"/>
    </source>
</evidence>
<keyword evidence="4" id="KW-1185">Reference proteome</keyword>
<dbReference type="Proteomes" id="UP000218979">
    <property type="component" value="Unassembled WGS sequence"/>
</dbReference>
<dbReference type="RefSeq" id="WP_031365263.1">
    <property type="nucleotide sequence ID" value="NZ_FPKS01000003.1"/>
</dbReference>
<gene>
    <name evidence="1" type="ORF">RR45_GL001934</name>
    <name evidence="2" type="ORF">SAMN02746068_00660</name>
</gene>
<dbReference type="AlphaFoldDB" id="A0A1K2H824"/>
<organism evidence="2 3">
    <name type="scientific">Pseudolactococcus chungangensis CAU 28 = DSM 22330</name>
    <dbReference type="NCBI Taxonomy" id="1122154"/>
    <lineage>
        <taxon>Bacteria</taxon>
        <taxon>Bacillati</taxon>
        <taxon>Bacillota</taxon>
        <taxon>Bacilli</taxon>
        <taxon>Lactobacillales</taxon>
        <taxon>Streptococcaceae</taxon>
        <taxon>Pseudolactococcus</taxon>
    </lineage>
</organism>
<sequence length="216" mass="23499">MQKFNLKTDDLKVSAADDTSGYSSIVNTYLSSIKISGKTMTDGKNSGFDRNVSLAGQDIPLEVVSKDTHAYIKLEPLKPILDLYLQTTSAGDASVAVDGAKIKGKYVDANAIYEENASKLVAVASLASEDAKKAMGKAHQPLDKNNFTQDGSAITMTLSGEQLAKFIEKHLSELPEKSRKSYETLLDEKDLAKNIAKLIKVMTVLIDCKKKHQILS</sequence>
<evidence type="ECO:0000313" key="1">
    <source>
        <dbReference type="EMBL" id="PCS03906.1"/>
    </source>
</evidence>
<dbReference type="Proteomes" id="UP000185655">
    <property type="component" value="Unassembled WGS sequence"/>
</dbReference>
<dbReference type="EMBL" id="JXJT01000007">
    <property type="protein sequence ID" value="PCS03906.1"/>
    <property type="molecule type" value="Genomic_DNA"/>
</dbReference>
<evidence type="ECO:0000313" key="4">
    <source>
        <dbReference type="Proteomes" id="UP000218979"/>
    </source>
</evidence>
<dbReference type="EMBL" id="FPKS01000003">
    <property type="protein sequence ID" value="SFZ72831.1"/>
    <property type="molecule type" value="Genomic_DNA"/>
</dbReference>
<accession>A0A1K2H824</accession>
<proteinExistence type="predicted"/>
<reference evidence="1 4" key="1">
    <citation type="submission" date="2014-12" db="EMBL/GenBank/DDBJ databases">
        <title>Draft genome sequences of 10 type strains of Lactococcus.</title>
        <authorList>
            <person name="Sun Z."/>
            <person name="Zhong Z."/>
            <person name="Liu W."/>
            <person name="Zhang W."/>
            <person name="Zhang H."/>
        </authorList>
    </citation>
    <scope>NUCLEOTIDE SEQUENCE [LARGE SCALE GENOMIC DNA]</scope>
    <source>
        <strain evidence="1 4">DSM 22330</strain>
    </source>
</reference>
<protein>
    <submittedName>
        <fullName evidence="2">Uncharacterized protein</fullName>
    </submittedName>
</protein>
<reference evidence="2 3" key="2">
    <citation type="submission" date="2016-11" db="EMBL/GenBank/DDBJ databases">
        <authorList>
            <person name="Jaros S."/>
            <person name="Januszkiewicz K."/>
            <person name="Wedrychowicz H."/>
        </authorList>
    </citation>
    <scope>NUCLEOTIDE SEQUENCE [LARGE SCALE GENOMIC DNA]</scope>
    <source>
        <strain evidence="2 3">DSM 22330</strain>
    </source>
</reference>